<dbReference type="InterPro" id="IPR029071">
    <property type="entry name" value="Ubiquitin-like_domsf"/>
</dbReference>
<dbReference type="SUPFAM" id="SSF54236">
    <property type="entry name" value="Ubiquitin-like"/>
    <property type="match status" value="1"/>
</dbReference>
<dbReference type="AlphaFoldDB" id="A0A0B7B1T0"/>
<dbReference type="Gene3D" id="3.10.20.90">
    <property type="entry name" value="Phosphatidylinositol 3-kinase Catalytic Subunit, Chain A, domain 1"/>
    <property type="match status" value="1"/>
</dbReference>
<sequence length="127" mass="14270">MSTPTLHMNTSLHSNMGAAFSILANYDEDNENKEDCIYPEASPEIRILIIYEQPQGTGLHMTLTLNPTITAEGLKTDLANLINVPMEFIKLIHQAIALEDEKSLQSQKILPNDTIVLRDSRLTYNFP</sequence>
<dbReference type="CDD" id="cd17039">
    <property type="entry name" value="Ubl_ubiquitin_like"/>
    <property type="match status" value="1"/>
</dbReference>
<protein>
    <recommendedName>
        <fullName evidence="1">Ubiquitin-like domain-containing protein</fullName>
    </recommendedName>
</protein>
<gene>
    <name evidence="2" type="primary">ORF158488</name>
</gene>
<evidence type="ECO:0000259" key="1">
    <source>
        <dbReference type="PROSITE" id="PS50053"/>
    </source>
</evidence>
<dbReference type="InterPro" id="IPR000626">
    <property type="entry name" value="Ubiquitin-like_dom"/>
</dbReference>
<name>A0A0B7B1T0_9EUPU</name>
<reference evidence="2" key="1">
    <citation type="submission" date="2014-12" db="EMBL/GenBank/DDBJ databases">
        <title>Insight into the proteome of Arion vulgaris.</title>
        <authorList>
            <person name="Aradska J."/>
            <person name="Bulat T."/>
            <person name="Smidak R."/>
            <person name="Sarate P."/>
            <person name="Gangsoo J."/>
            <person name="Sialana F."/>
            <person name="Bilban M."/>
            <person name="Lubec G."/>
        </authorList>
    </citation>
    <scope>NUCLEOTIDE SEQUENCE</scope>
    <source>
        <tissue evidence="2">Skin</tissue>
    </source>
</reference>
<evidence type="ECO:0000313" key="2">
    <source>
        <dbReference type="EMBL" id="CEK87304.1"/>
    </source>
</evidence>
<dbReference type="SMART" id="SM00213">
    <property type="entry name" value="UBQ"/>
    <property type="match status" value="1"/>
</dbReference>
<proteinExistence type="predicted"/>
<accession>A0A0B7B1T0</accession>
<organism evidence="2">
    <name type="scientific">Arion vulgaris</name>
    <dbReference type="NCBI Taxonomy" id="1028688"/>
    <lineage>
        <taxon>Eukaryota</taxon>
        <taxon>Metazoa</taxon>
        <taxon>Spiralia</taxon>
        <taxon>Lophotrochozoa</taxon>
        <taxon>Mollusca</taxon>
        <taxon>Gastropoda</taxon>
        <taxon>Heterobranchia</taxon>
        <taxon>Euthyneura</taxon>
        <taxon>Panpulmonata</taxon>
        <taxon>Eupulmonata</taxon>
        <taxon>Stylommatophora</taxon>
        <taxon>Helicina</taxon>
        <taxon>Arionoidea</taxon>
        <taxon>Arionidae</taxon>
        <taxon>Arion</taxon>
    </lineage>
</organism>
<dbReference type="PROSITE" id="PS50053">
    <property type="entry name" value="UBIQUITIN_2"/>
    <property type="match status" value="1"/>
</dbReference>
<feature type="domain" description="Ubiquitin-like" evidence="1">
    <location>
        <begin position="47"/>
        <end position="117"/>
    </location>
</feature>
<dbReference type="EMBL" id="HACG01040439">
    <property type="protein sequence ID" value="CEK87304.1"/>
    <property type="molecule type" value="Transcribed_RNA"/>
</dbReference>
<dbReference type="Pfam" id="PF00240">
    <property type="entry name" value="ubiquitin"/>
    <property type="match status" value="1"/>
</dbReference>